<name>C5KZQ2_PERM5</name>
<dbReference type="GeneID" id="9038358"/>
<evidence type="ECO:0000259" key="2">
    <source>
        <dbReference type="Pfam" id="PF00583"/>
    </source>
</evidence>
<dbReference type="SUPFAM" id="SSF55729">
    <property type="entry name" value="Acyl-CoA N-acyltransferases (Nat)"/>
    <property type="match status" value="1"/>
</dbReference>
<keyword evidence="1" id="KW-0732">Signal</keyword>
<dbReference type="InterPro" id="IPR000182">
    <property type="entry name" value="GNAT_dom"/>
</dbReference>
<feature type="domain" description="N-acetyltransferase" evidence="2">
    <location>
        <begin position="38"/>
        <end position="161"/>
    </location>
</feature>
<dbReference type="InParanoid" id="C5KZQ2"/>
<evidence type="ECO:0000313" key="4">
    <source>
        <dbReference type="Proteomes" id="UP000007800"/>
    </source>
</evidence>
<reference evidence="3 4" key="1">
    <citation type="submission" date="2008-07" db="EMBL/GenBank/DDBJ databases">
        <authorList>
            <person name="El-Sayed N."/>
            <person name="Caler E."/>
            <person name="Inman J."/>
            <person name="Amedeo P."/>
            <person name="Hass B."/>
            <person name="Wortman J."/>
        </authorList>
    </citation>
    <scope>NUCLEOTIDE SEQUENCE [LARGE SCALE GENOMIC DNA]</scope>
    <source>
        <strain evidence="4">ATCC 50983 / TXsc</strain>
    </source>
</reference>
<dbReference type="GO" id="GO:0016747">
    <property type="term" value="F:acyltransferase activity, transferring groups other than amino-acyl groups"/>
    <property type="evidence" value="ECO:0007669"/>
    <property type="project" value="InterPro"/>
</dbReference>
<gene>
    <name evidence="3" type="ORF">Pmar_PMAR007079</name>
</gene>
<dbReference type="InterPro" id="IPR016181">
    <property type="entry name" value="Acyl_CoA_acyltransferase"/>
</dbReference>
<feature type="signal peptide" evidence="1">
    <location>
        <begin position="1"/>
        <end position="18"/>
    </location>
</feature>
<proteinExistence type="predicted"/>
<evidence type="ECO:0000313" key="3">
    <source>
        <dbReference type="EMBL" id="EER10080.1"/>
    </source>
</evidence>
<dbReference type="AlphaFoldDB" id="C5KZQ2"/>
<organism evidence="4">
    <name type="scientific">Perkinsus marinus (strain ATCC 50983 / TXsc)</name>
    <dbReference type="NCBI Taxonomy" id="423536"/>
    <lineage>
        <taxon>Eukaryota</taxon>
        <taxon>Sar</taxon>
        <taxon>Alveolata</taxon>
        <taxon>Perkinsozoa</taxon>
        <taxon>Perkinsea</taxon>
        <taxon>Perkinsida</taxon>
        <taxon>Perkinsidae</taxon>
        <taxon>Perkinsus</taxon>
    </lineage>
</organism>
<protein>
    <recommendedName>
        <fullName evidence="2">N-acetyltransferase domain-containing protein</fullName>
    </recommendedName>
</protein>
<accession>C5KZQ2</accession>
<dbReference type="OrthoDB" id="466519at2759"/>
<sequence>MRLTFILIIASILAEGSAQARDHPKRHLATITYREYEKGDVMEDEDLKRCLEKPCYVAVDSRTGKNTVIGVVMMIIPTKEANKKVEELVRQKIPKSAEGHVIGYINWVEVLEKWQGQSIGTNMLNNMFKYIGLSKPKVAAMYLRVNPHSIGAMALYKRTHFEYITSDGQYYVLARYSFQ</sequence>
<dbReference type="RefSeq" id="XP_002778285.1">
    <property type="nucleotide sequence ID" value="XM_002778239.1"/>
</dbReference>
<dbReference type="Pfam" id="PF00583">
    <property type="entry name" value="Acetyltransf_1"/>
    <property type="match status" value="1"/>
</dbReference>
<keyword evidence="4" id="KW-1185">Reference proteome</keyword>
<dbReference type="EMBL" id="GG677899">
    <property type="protein sequence ID" value="EER10080.1"/>
    <property type="molecule type" value="Genomic_DNA"/>
</dbReference>
<evidence type="ECO:0000256" key="1">
    <source>
        <dbReference type="SAM" id="SignalP"/>
    </source>
</evidence>
<feature type="chain" id="PRO_5002952189" description="N-acetyltransferase domain-containing protein" evidence="1">
    <location>
        <begin position="19"/>
        <end position="179"/>
    </location>
</feature>
<dbReference type="Proteomes" id="UP000007800">
    <property type="component" value="Unassembled WGS sequence"/>
</dbReference>
<dbReference type="Gene3D" id="3.40.630.30">
    <property type="match status" value="1"/>
</dbReference>